<dbReference type="InParanoid" id="Q9RRL1"/>
<dbReference type="Pfam" id="PF12697">
    <property type="entry name" value="Abhydrolase_6"/>
    <property type="match status" value="1"/>
</dbReference>
<dbReference type="ESTHER" id="deira-DR2478">
    <property type="family name" value="6_AlphaBeta_hydrolase"/>
</dbReference>
<dbReference type="InterPro" id="IPR000073">
    <property type="entry name" value="AB_hydrolase_1"/>
</dbReference>
<dbReference type="KEGG" id="dra:DR_2478"/>
<dbReference type="PANTHER" id="PTHR43358">
    <property type="entry name" value="ALPHA/BETA-HYDROLASE"/>
    <property type="match status" value="1"/>
</dbReference>
<dbReference type="EnsemblBacteria" id="AAF12024">
    <property type="protein sequence ID" value="AAF12024"/>
    <property type="gene ID" value="DR_2478"/>
</dbReference>
<dbReference type="Gene3D" id="3.40.50.1820">
    <property type="entry name" value="alpha/beta hydrolase"/>
    <property type="match status" value="1"/>
</dbReference>
<name>Q9RRL1_DEIRA</name>
<dbReference type="EMBL" id="AE000513">
    <property type="protein sequence ID" value="AAF12024.1"/>
    <property type="molecule type" value="Genomic_DNA"/>
</dbReference>
<accession>Q9RRL1</accession>
<protein>
    <recommendedName>
        <fullName evidence="1">AB hydrolase-1 domain-containing protein</fullName>
    </recommendedName>
</protein>
<dbReference type="SUPFAM" id="SSF53474">
    <property type="entry name" value="alpha/beta-Hydrolases"/>
    <property type="match status" value="1"/>
</dbReference>
<evidence type="ECO:0000313" key="2">
    <source>
        <dbReference type="EMBL" id="AAF12024.1"/>
    </source>
</evidence>
<dbReference type="AlphaFoldDB" id="Q9RRL1"/>
<sequence>MTLPHGWRGSEKPKSPMPNFLRRLKTTPKRKLALWAALGYSALVLGGALLGAEIVLRSKTRWVKGDFVPVGRRGNKLYLPASPETLSKGPLGIVPLLPNRGHLVVGPHRMVGTVVERPILQERGALPQGALAWVSTYLYNGTPAQLGAEYEDVLVPTEVGEMPAWHMPPRHAEKDALIVVVHGHGGQRAQALRMLPAMLRTGCGSLFVTFRNAYGAPKVGKGYLTLGDTEAEDVVAALAWAREQGYKRIILFGFSMGGNIVLSVLRPKFEPYPLPIVGVMLDSPALEWRDTIRWQAQRFGLPGFLARRVGRFTQRIVTQRSGQDFDVVDQIAAAPHFKVPILMWHGTRDHTIPLAQAEALYAARPDLVEFHRVEDAKHIRTWNISPKEYDGQLERFVARVLGRESCE</sequence>
<dbReference type="PIR" id="G75268">
    <property type="entry name" value="G75268"/>
</dbReference>
<dbReference type="InterPro" id="IPR029058">
    <property type="entry name" value="AB_hydrolase_fold"/>
</dbReference>
<dbReference type="Proteomes" id="UP000002524">
    <property type="component" value="Chromosome 1"/>
</dbReference>
<dbReference type="HOGENOM" id="CLU_057522_0_0_0"/>
<dbReference type="eggNOG" id="COG1073">
    <property type="taxonomic scope" value="Bacteria"/>
</dbReference>
<dbReference type="PaxDb" id="243230-DR_2478"/>
<evidence type="ECO:0000313" key="3">
    <source>
        <dbReference type="Proteomes" id="UP000002524"/>
    </source>
</evidence>
<feature type="domain" description="AB hydrolase-1" evidence="1">
    <location>
        <begin position="178"/>
        <end position="388"/>
    </location>
</feature>
<dbReference type="STRING" id="243230.DR_2478"/>
<dbReference type="PANTHER" id="PTHR43358:SF4">
    <property type="entry name" value="ALPHA_BETA HYDROLASE FOLD-1 DOMAIN-CONTAINING PROTEIN"/>
    <property type="match status" value="1"/>
</dbReference>
<proteinExistence type="predicted"/>
<keyword evidence="3" id="KW-1185">Reference proteome</keyword>
<gene>
    <name evidence="2" type="ordered locus">DR_2478</name>
</gene>
<dbReference type="PATRIC" id="fig|243230.17.peg.2716"/>
<evidence type="ECO:0000259" key="1">
    <source>
        <dbReference type="Pfam" id="PF12697"/>
    </source>
</evidence>
<reference evidence="2 3" key="1">
    <citation type="journal article" date="1999" name="Science">
        <title>Genome sequence of the radioresistant bacterium Deinococcus radiodurans R1.</title>
        <authorList>
            <person name="White O."/>
            <person name="Eisen J.A."/>
            <person name="Heidelberg J.F."/>
            <person name="Hickey E.K."/>
            <person name="Peterson J.D."/>
            <person name="Dodson R.J."/>
            <person name="Haft D.H."/>
            <person name="Gwinn M.L."/>
            <person name="Nelson W.C."/>
            <person name="Richardson D.L."/>
            <person name="Moffat K.S."/>
            <person name="Qin H."/>
            <person name="Jiang L."/>
            <person name="Pamphile W."/>
            <person name="Crosby M."/>
            <person name="Shen M."/>
            <person name="Vamathevan J.J."/>
            <person name="Lam P."/>
            <person name="McDonald L."/>
            <person name="Utterback T."/>
            <person name="Zalewski C."/>
            <person name="Makarova K.S."/>
            <person name="Aravind L."/>
            <person name="Daly M.J."/>
            <person name="Minton K.W."/>
            <person name="Fleischmann R.D."/>
            <person name="Ketchum K.A."/>
            <person name="Nelson K.E."/>
            <person name="Salzberg S."/>
            <person name="Smith H.O."/>
            <person name="Venter J.C."/>
            <person name="Fraser C.M."/>
        </authorList>
    </citation>
    <scope>NUCLEOTIDE SEQUENCE [LARGE SCALE GENOMIC DNA]</scope>
    <source>
        <strain evidence="3">ATCC 13939 / DSM 20539 / JCM 16871 / LMG 4051 / NBRC 15346 / NCIMB 9279 / R1 / VKM B-1422</strain>
    </source>
</reference>
<dbReference type="OrthoDB" id="9776685at2"/>
<dbReference type="InterPro" id="IPR052920">
    <property type="entry name" value="DNA-binding_regulatory"/>
</dbReference>
<organism evidence="2 3">
    <name type="scientific">Deinococcus radiodurans (strain ATCC 13939 / DSM 20539 / JCM 16871 / CCUG 27074 / LMG 4051 / NBRC 15346 / NCIMB 9279 / VKM B-1422 / R1)</name>
    <dbReference type="NCBI Taxonomy" id="243230"/>
    <lineage>
        <taxon>Bacteria</taxon>
        <taxon>Thermotogati</taxon>
        <taxon>Deinococcota</taxon>
        <taxon>Deinococci</taxon>
        <taxon>Deinococcales</taxon>
        <taxon>Deinococcaceae</taxon>
        <taxon>Deinococcus</taxon>
    </lineage>
</organism>